<dbReference type="PROSITE" id="PS01173">
    <property type="entry name" value="LIPASE_GDXG_HIS"/>
    <property type="match status" value="1"/>
</dbReference>
<dbReference type="SUPFAM" id="SSF53474">
    <property type="entry name" value="alpha/beta-Hydrolases"/>
    <property type="match status" value="1"/>
</dbReference>
<comment type="similarity">
    <text evidence="1">Belongs to the 'GDXG' lipolytic enzyme family.</text>
</comment>
<dbReference type="EMBL" id="BAABIM010000001">
    <property type="protein sequence ID" value="GAA4673143.1"/>
    <property type="molecule type" value="Genomic_DNA"/>
</dbReference>
<reference evidence="5" key="1">
    <citation type="journal article" date="2019" name="Int. J. Syst. Evol. Microbiol.">
        <title>The Global Catalogue of Microorganisms (GCM) 10K type strain sequencing project: providing services to taxonomists for standard genome sequencing and annotation.</title>
        <authorList>
            <consortium name="The Broad Institute Genomics Platform"/>
            <consortium name="The Broad Institute Genome Sequencing Center for Infectious Disease"/>
            <person name="Wu L."/>
            <person name="Ma J."/>
        </authorList>
    </citation>
    <scope>NUCLEOTIDE SEQUENCE [LARGE SCALE GENOMIC DNA]</scope>
    <source>
        <strain evidence="5">JCM 18127</strain>
    </source>
</reference>
<dbReference type="Pfam" id="PF07859">
    <property type="entry name" value="Abhydrolase_3"/>
    <property type="match status" value="1"/>
</dbReference>
<feature type="domain" description="Alpha/beta hydrolase fold-3" evidence="3">
    <location>
        <begin position="80"/>
        <end position="282"/>
    </location>
</feature>
<dbReference type="Proteomes" id="UP001500621">
    <property type="component" value="Unassembled WGS sequence"/>
</dbReference>
<dbReference type="PANTHER" id="PTHR48081">
    <property type="entry name" value="AB HYDROLASE SUPERFAMILY PROTEIN C4A8.06C"/>
    <property type="match status" value="1"/>
</dbReference>
<proteinExistence type="inferred from homology"/>
<comment type="caution">
    <text evidence="4">The sequence shown here is derived from an EMBL/GenBank/DDBJ whole genome shotgun (WGS) entry which is preliminary data.</text>
</comment>
<evidence type="ECO:0000256" key="2">
    <source>
        <dbReference type="ARBA" id="ARBA00022801"/>
    </source>
</evidence>
<keyword evidence="2 4" id="KW-0378">Hydrolase</keyword>
<dbReference type="InterPro" id="IPR050300">
    <property type="entry name" value="GDXG_lipolytic_enzyme"/>
</dbReference>
<gene>
    <name evidence="4" type="ORF">GCM10023226_07640</name>
</gene>
<dbReference type="InterPro" id="IPR002168">
    <property type="entry name" value="Lipase_GDXG_HIS_AS"/>
</dbReference>
<dbReference type="RefSeq" id="WP_345262804.1">
    <property type="nucleotide sequence ID" value="NZ_BAABIM010000001.1"/>
</dbReference>
<evidence type="ECO:0000259" key="3">
    <source>
        <dbReference type="Pfam" id="PF07859"/>
    </source>
</evidence>
<dbReference type="PANTHER" id="PTHR48081:SF8">
    <property type="entry name" value="ALPHA_BETA HYDROLASE FOLD-3 DOMAIN-CONTAINING PROTEIN-RELATED"/>
    <property type="match status" value="1"/>
</dbReference>
<accession>A0ABP8VVL7</accession>
<evidence type="ECO:0000313" key="4">
    <source>
        <dbReference type="EMBL" id="GAA4673143.1"/>
    </source>
</evidence>
<dbReference type="Gene3D" id="3.40.50.1820">
    <property type="entry name" value="alpha/beta hydrolase"/>
    <property type="match status" value="1"/>
</dbReference>
<name>A0ABP8VVL7_9ACTN</name>
<evidence type="ECO:0000313" key="5">
    <source>
        <dbReference type="Proteomes" id="UP001500621"/>
    </source>
</evidence>
<dbReference type="InterPro" id="IPR029058">
    <property type="entry name" value="AB_hydrolase_fold"/>
</dbReference>
<dbReference type="InterPro" id="IPR013094">
    <property type="entry name" value="AB_hydrolase_3"/>
</dbReference>
<sequence length="308" mass="32646">MPLDPGTATLLQMMADAGHPPFSESGPEVARLAMRAMTIDVVTPETQVPVGSVEETTAGGRPARVYRPDGERPADGWPTLVYLHGGGFVIGDLDTHDQTCRHLCRGAEAVVVSVDYRLAPEHPWPAAVDDALAAVRWAHEHRAELGGGEVLGVGGDSAGGNLSAIAAQQLPDLVDAQLLIYPATDITGEYASRVENAEGYFLDMPMMEWFIGCYLEGVTDADLDDPTLSPLKGDFSGVAPAVLVTAEFDPLRDEGEAYADALAAAGVAVDRTRYDGLVHGFIDMGLFSPVATAALEDVVARTRALLHR</sequence>
<dbReference type="GO" id="GO:0016787">
    <property type="term" value="F:hydrolase activity"/>
    <property type="evidence" value="ECO:0007669"/>
    <property type="project" value="UniProtKB-KW"/>
</dbReference>
<keyword evidence="5" id="KW-1185">Reference proteome</keyword>
<organism evidence="4 5">
    <name type="scientific">Nocardioides nanhaiensis</name>
    <dbReference type="NCBI Taxonomy" id="1476871"/>
    <lineage>
        <taxon>Bacteria</taxon>
        <taxon>Bacillati</taxon>
        <taxon>Actinomycetota</taxon>
        <taxon>Actinomycetes</taxon>
        <taxon>Propionibacteriales</taxon>
        <taxon>Nocardioidaceae</taxon>
        <taxon>Nocardioides</taxon>
    </lineage>
</organism>
<protein>
    <submittedName>
        <fullName evidence="4">Alpha/beta hydrolase</fullName>
    </submittedName>
</protein>
<evidence type="ECO:0000256" key="1">
    <source>
        <dbReference type="ARBA" id="ARBA00010515"/>
    </source>
</evidence>